<sequence length="158" mass="18721">MTTTDLHHKLIQIINTRKKRKYIKPRTQEEFVNGILQFWETVTVEKCARYINHLKTVLQEGRKETTQERKRRRNRQKERQAEETARLQRALRDAQQRRTPQSRARDRAGCPKRTRSREEEEGTLGCRGKGHPNMTTRPLGQGCQDRGHPRTITHRETG</sequence>
<comment type="caution">
    <text evidence="2">The sequence shown here is derived from an EMBL/GenBank/DDBJ whole genome shotgun (WGS) entry which is preliminary data.</text>
</comment>
<keyword evidence="3" id="KW-1185">Reference proteome</keyword>
<evidence type="ECO:0000256" key="1">
    <source>
        <dbReference type="SAM" id="MobiDB-lite"/>
    </source>
</evidence>
<accession>A0A8S3U8I8</accession>
<dbReference type="Proteomes" id="UP000683360">
    <property type="component" value="Unassembled WGS sequence"/>
</dbReference>
<reference evidence="2" key="1">
    <citation type="submission" date="2021-03" db="EMBL/GenBank/DDBJ databases">
        <authorList>
            <person name="Bekaert M."/>
        </authorList>
    </citation>
    <scope>NUCLEOTIDE SEQUENCE</scope>
</reference>
<evidence type="ECO:0000313" key="3">
    <source>
        <dbReference type="Proteomes" id="UP000683360"/>
    </source>
</evidence>
<dbReference type="EMBL" id="CAJPWZ010002493">
    <property type="protein sequence ID" value="CAG2238831.1"/>
    <property type="molecule type" value="Genomic_DNA"/>
</dbReference>
<dbReference type="OrthoDB" id="2417635at2759"/>
<feature type="compositionally biased region" description="Basic and acidic residues" evidence="1">
    <location>
        <begin position="145"/>
        <end position="158"/>
    </location>
</feature>
<gene>
    <name evidence="2" type="ORF">MEDL_51246</name>
</gene>
<organism evidence="2 3">
    <name type="scientific">Mytilus edulis</name>
    <name type="common">Blue mussel</name>
    <dbReference type="NCBI Taxonomy" id="6550"/>
    <lineage>
        <taxon>Eukaryota</taxon>
        <taxon>Metazoa</taxon>
        <taxon>Spiralia</taxon>
        <taxon>Lophotrochozoa</taxon>
        <taxon>Mollusca</taxon>
        <taxon>Bivalvia</taxon>
        <taxon>Autobranchia</taxon>
        <taxon>Pteriomorphia</taxon>
        <taxon>Mytilida</taxon>
        <taxon>Mytiloidea</taxon>
        <taxon>Mytilidae</taxon>
        <taxon>Mytilinae</taxon>
        <taxon>Mytilus</taxon>
    </lineage>
</organism>
<dbReference type="AlphaFoldDB" id="A0A8S3U8I8"/>
<name>A0A8S3U8I8_MYTED</name>
<evidence type="ECO:0000313" key="2">
    <source>
        <dbReference type="EMBL" id="CAG2238831.1"/>
    </source>
</evidence>
<feature type="compositionally biased region" description="Basic and acidic residues" evidence="1">
    <location>
        <begin position="77"/>
        <end position="96"/>
    </location>
</feature>
<feature type="region of interest" description="Disordered" evidence="1">
    <location>
        <begin position="59"/>
        <end position="158"/>
    </location>
</feature>
<proteinExistence type="predicted"/>
<protein>
    <submittedName>
        <fullName evidence="2">Uncharacterized protein</fullName>
    </submittedName>
</protein>